<keyword evidence="1" id="KW-1133">Transmembrane helix</keyword>
<comment type="caution">
    <text evidence="2">The sequence shown here is derived from an EMBL/GenBank/DDBJ whole genome shotgun (WGS) entry which is preliminary data.</text>
</comment>
<keyword evidence="3" id="KW-1185">Reference proteome</keyword>
<keyword evidence="1" id="KW-0812">Transmembrane</keyword>
<dbReference type="Proteomes" id="UP000610527">
    <property type="component" value="Unassembled WGS sequence"/>
</dbReference>
<protein>
    <submittedName>
        <fullName evidence="2">Type I toxin-antitoxin system Fst family toxin</fullName>
    </submittedName>
</protein>
<feature type="transmembrane region" description="Helical" evidence="1">
    <location>
        <begin position="24"/>
        <end position="46"/>
    </location>
</feature>
<dbReference type="EMBL" id="JABVEG010000004">
    <property type="protein sequence ID" value="NUI82610.1"/>
    <property type="molecule type" value="Genomic_DNA"/>
</dbReference>
<evidence type="ECO:0000256" key="1">
    <source>
        <dbReference type="SAM" id="Phobius"/>
    </source>
</evidence>
<evidence type="ECO:0000313" key="3">
    <source>
        <dbReference type="Proteomes" id="UP000610527"/>
    </source>
</evidence>
<organism evidence="2 3">
    <name type="scientific">Staphylococcus borealis</name>
    <dbReference type="NCBI Taxonomy" id="2742203"/>
    <lineage>
        <taxon>Bacteria</taxon>
        <taxon>Bacillati</taxon>
        <taxon>Bacillota</taxon>
        <taxon>Bacilli</taxon>
        <taxon>Bacillales</taxon>
        <taxon>Staphylococcaceae</taxon>
        <taxon>Staphylococcus</taxon>
    </lineage>
</organism>
<reference evidence="2 3" key="1">
    <citation type="submission" date="2020-06" db="EMBL/GenBank/DDBJ databases">
        <title>Staphylococcus borealis sp. nov. -A novel member of the Staphylococcaceae family isolated from skin and blood in humans.</title>
        <authorList>
            <person name="Pain M."/>
            <person name="Wolden R."/>
            <person name="Jaen-Luchoro D."/>
            <person name="Salva-Serra F."/>
            <person name="Iglesias B.P."/>
            <person name="Karlsson R."/>
            <person name="Klingenberg C."/>
            <person name="Cavanagh J.P."/>
        </authorList>
    </citation>
    <scope>NUCLEOTIDE SEQUENCE [LARGE SCALE GENOMIC DNA]</scope>
    <source>
        <strain evidence="2 3">58-22</strain>
    </source>
</reference>
<evidence type="ECO:0000313" key="2">
    <source>
        <dbReference type="EMBL" id="NUI82610.1"/>
    </source>
</evidence>
<name>A0ABX2LMZ7_9STAP</name>
<sequence>MREFLDPLSLKRQFKRRAQVPDKWWKLNITTTVISECIVALFTHWLRKRNDK</sequence>
<accession>A0ABX2LMZ7</accession>
<proteinExistence type="predicted"/>
<dbReference type="NCBIfam" id="NF033608">
    <property type="entry name" value="type_I_tox_Fst"/>
    <property type="match status" value="1"/>
</dbReference>
<keyword evidence="1" id="KW-0472">Membrane</keyword>
<gene>
    <name evidence="2" type="ORF">HUN84_07720</name>
</gene>